<organism evidence="7 8">
    <name type="scientific">Ranitomeya imitator</name>
    <name type="common">mimic poison frog</name>
    <dbReference type="NCBI Taxonomy" id="111125"/>
    <lineage>
        <taxon>Eukaryota</taxon>
        <taxon>Metazoa</taxon>
        <taxon>Chordata</taxon>
        <taxon>Craniata</taxon>
        <taxon>Vertebrata</taxon>
        <taxon>Euteleostomi</taxon>
        <taxon>Amphibia</taxon>
        <taxon>Batrachia</taxon>
        <taxon>Anura</taxon>
        <taxon>Neobatrachia</taxon>
        <taxon>Hyloidea</taxon>
        <taxon>Dendrobatidae</taxon>
        <taxon>Dendrobatinae</taxon>
        <taxon>Ranitomeya</taxon>
    </lineage>
</organism>
<dbReference type="EMBL" id="CAUEEQ010029797">
    <property type="protein sequence ID" value="CAJ0949200.1"/>
    <property type="molecule type" value="Genomic_DNA"/>
</dbReference>
<feature type="compositionally biased region" description="Basic residues" evidence="5">
    <location>
        <begin position="207"/>
        <end position="219"/>
    </location>
</feature>
<feature type="compositionally biased region" description="Basic and acidic residues" evidence="5">
    <location>
        <begin position="109"/>
        <end position="125"/>
    </location>
</feature>
<gene>
    <name evidence="7" type="ORF">RIMI_LOCUS12510589</name>
</gene>
<feature type="compositionally biased region" description="Acidic residues" evidence="5">
    <location>
        <begin position="97"/>
        <end position="108"/>
    </location>
</feature>
<feature type="compositionally biased region" description="Basic and acidic residues" evidence="5">
    <location>
        <begin position="144"/>
        <end position="206"/>
    </location>
</feature>
<proteinExistence type="inferred from homology"/>
<dbReference type="InterPro" id="IPR018612">
    <property type="entry name" value="NSRP1_N"/>
</dbReference>
<evidence type="ECO:0000256" key="1">
    <source>
        <dbReference type="ARBA" id="ARBA00010126"/>
    </source>
</evidence>
<feature type="compositionally biased region" description="Basic and acidic residues" evidence="5">
    <location>
        <begin position="220"/>
        <end position="259"/>
    </location>
</feature>
<feature type="compositionally biased region" description="Basic and acidic residues" evidence="5">
    <location>
        <begin position="74"/>
        <end position="85"/>
    </location>
</feature>
<accession>A0ABN9LS40</accession>
<dbReference type="PANTHER" id="PTHR31938">
    <property type="entry name" value="NUCLEAR SPECKLE SPLICING REGULATORY PROTEIN 1"/>
    <property type="match status" value="1"/>
</dbReference>
<evidence type="ECO:0000256" key="2">
    <source>
        <dbReference type="ARBA" id="ARBA00020556"/>
    </source>
</evidence>
<comment type="caution">
    <text evidence="7">The sequence shown here is derived from an EMBL/GenBank/DDBJ whole genome shotgun (WGS) entry which is preliminary data.</text>
</comment>
<reference evidence="7" key="1">
    <citation type="submission" date="2023-07" db="EMBL/GenBank/DDBJ databases">
        <authorList>
            <person name="Stuckert A."/>
        </authorList>
    </citation>
    <scope>NUCLEOTIDE SEQUENCE</scope>
</reference>
<feature type="compositionally biased region" description="Basic and acidic residues" evidence="5">
    <location>
        <begin position="266"/>
        <end position="336"/>
    </location>
</feature>
<keyword evidence="8" id="KW-1185">Reference proteome</keyword>
<dbReference type="Pfam" id="PF09745">
    <property type="entry name" value="NSRP1_N"/>
    <property type="match status" value="1"/>
</dbReference>
<dbReference type="Proteomes" id="UP001176940">
    <property type="component" value="Unassembled WGS sequence"/>
</dbReference>
<evidence type="ECO:0000256" key="5">
    <source>
        <dbReference type="SAM" id="MobiDB-lite"/>
    </source>
</evidence>
<evidence type="ECO:0000256" key="3">
    <source>
        <dbReference type="ARBA" id="ARBA00023054"/>
    </source>
</evidence>
<dbReference type="PANTHER" id="PTHR31938:SF4">
    <property type="entry name" value="NUCLEAR SPECKLE SPLICING REGULATORY PROTEIN 1"/>
    <property type="match status" value="1"/>
</dbReference>
<protein>
    <recommendedName>
        <fullName evidence="2">Nuclear speckle splicing regulatory protein 1</fullName>
    </recommendedName>
    <alternativeName>
        <fullName evidence="4">Coiled-coil domain-containing protein 55</fullName>
    </alternativeName>
</protein>
<feature type="region of interest" description="Disordered" evidence="5">
    <location>
        <begin position="59"/>
        <end position="378"/>
    </location>
</feature>
<evidence type="ECO:0000313" key="7">
    <source>
        <dbReference type="EMBL" id="CAJ0949200.1"/>
    </source>
</evidence>
<comment type="similarity">
    <text evidence="1">Belongs to the NSRP1 family.</text>
</comment>
<feature type="region of interest" description="Disordered" evidence="5">
    <location>
        <begin position="21"/>
        <end position="41"/>
    </location>
</feature>
<evidence type="ECO:0000259" key="6">
    <source>
        <dbReference type="Pfam" id="PF09745"/>
    </source>
</evidence>
<feature type="compositionally biased region" description="Basic and acidic residues" evidence="5">
    <location>
        <begin position="345"/>
        <end position="365"/>
    </location>
</feature>
<evidence type="ECO:0000313" key="8">
    <source>
        <dbReference type="Proteomes" id="UP001176940"/>
    </source>
</evidence>
<feature type="domain" description="Nuclear speckle splicing regulatory protein 1 N-terminal" evidence="6">
    <location>
        <begin position="2"/>
        <end position="46"/>
    </location>
</feature>
<keyword evidence="3" id="KW-0175">Coiled coil</keyword>
<evidence type="ECO:0000256" key="4">
    <source>
        <dbReference type="ARBA" id="ARBA00030718"/>
    </source>
</evidence>
<name>A0ABN9LS40_9NEOB</name>
<sequence length="409" mass="48420">MEGEEFQDKEAFVTTAYKKKLQEKAEEEERERREAAIEASLDVTKQKDLSGFYRHLLNQTVGEEKAPECSLRSAEVKQEKPKGYSDEPNNGNQLENIDADSDLETESSENEKETTNKPRISDKKERKTHYRRRPTSSSSEEDDCQRYKEKSTKMSDKNRMESGKSQRREYERESILDFEERTGHKEHNNKDWERRRGEQDYEEREHGRSKRDGKRGKEHVRREGDEYYIEKDSKKHQERIDEGKQRDRVDKDRDLTDREHHKKDRHKSDRDHSHRSDRNRADGENTDNKEQADRDKPDRENRGRAGRERADQGKTERELEESLDKAKIHRSVERKGQIVSLCDVNQHDEQEKDPDSKRKVEDTSKDGNSSTSKFVKRSNEETVISARDRYLARQIARSAGKTYVEKEED</sequence>
<dbReference type="InterPro" id="IPR042816">
    <property type="entry name" value="Nsrp1"/>
</dbReference>